<sequence>MTGRTEHGSAPPGVAGNSAPDADGGHAGDRHADDGWTIAVDGGGSVVVRPGQSLSVGRSALCELRVSNDPRLSRVHFRATMPESSGDGAETLTIHDRTDGQNPIFCNGERVEGSRRLHEPTRLAAGRTRFRVTPPTADADEETVFPGPASASFLGTLTEGTLTFDARSLAAVPVTRPDRRFEAVARLPEVLRTPDDLQRLPALCGLLLAGVQDATTVAVVSRCGEGEYRVKEWAGRNELAGPPTPPDELVAASLNANEAILTPDGGGWAFVVPIADPDDGRPGRREPVDRGLLVQGRNRVPSAERAADVRFVTLVAEILAAADRSGRLERQAATLRPFLPPRVLEALGESPDPAALAPAECIASVLFCDLRGFSRTSEQILDERGSAGLSALLERVSAALSVMTHRIRESGGVTGDFLGDAALAFWGWPEADPLAPVRAARAAVRIAADFARKRPAGDPLAGFRVGVGVATGPAVAGRIGTEDQAKITVFGPTANFASRLEGLCGPLRVPVVCDAATADAVAAAGDPSLRVRPLGTVRPAKMRRAERVSELLPAASDSPLSDADLARYAEAVAAFTAGDWPRAAEVLQSHPAADLAQDFLRVRLAEHHRTAPPDWDGVIRVDEK</sequence>
<evidence type="ECO:0000313" key="4">
    <source>
        <dbReference type="EMBL" id="NNJ26028.1"/>
    </source>
</evidence>
<dbReference type="SUPFAM" id="SSF49879">
    <property type="entry name" value="SMAD/FHA domain"/>
    <property type="match status" value="1"/>
</dbReference>
<dbReference type="PROSITE" id="PS50006">
    <property type="entry name" value="FHA_DOMAIN"/>
    <property type="match status" value="1"/>
</dbReference>
<dbReference type="InterPro" id="IPR001054">
    <property type="entry name" value="A/G_cyclase"/>
</dbReference>
<reference evidence="4 5" key="1">
    <citation type="journal article" date="2020" name="Syst. Appl. Microbiol.">
        <title>Alienimonas chondri sp. nov., a novel planctomycete isolated from the biofilm of the red alga Chondrus crispus.</title>
        <authorList>
            <person name="Vitorino I."/>
            <person name="Albuquerque L."/>
            <person name="Wiegand S."/>
            <person name="Kallscheuer N."/>
            <person name="da Costa M.S."/>
            <person name="Lobo-da-Cunha A."/>
            <person name="Jogler C."/>
            <person name="Lage O.M."/>
        </authorList>
    </citation>
    <scope>NUCLEOTIDE SEQUENCE [LARGE SCALE GENOMIC DNA]</scope>
    <source>
        <strain evidence="4 5">LzC2</strain>
    </source>
</reference>
<dbReference type="Proteomes" id="UP000609651">
    <property type="component" value="Unassembled WGS sequence"/>
</dbReference>
<feature type="region of interest" description="Disordered" evidence="1">
    <location>
        <begin position="1"/>
        <end position="37"/>
    </location>
</feature>
<dbReference type="SMART" id="SM00044">
    <property type="entry name" value="CYCc"/>
    <property type="match status" value="1"/>
</dbReference>
<dbReference type="CDD" id="cd07302">
    <property type="entry name" value="CHD"/>
    <property type="match status" value="1"/>
</dbReference>
<dbReference type="EMBL" id="WTPX01000059">
    <property type="protein sequence ID" value="NNJ26028.1"/>
    <property type="molecule type" value="Genomic_DNA"/>
</dbReference>
<feature type="domain" description="Guanylate cyclase" evidence="3">
    <location>
        <begin position="364"/>
        <end position="501"/>
    </location>
</feature>
<dbReference type="Pfam" id="PF00211">
    <property type="entry name" value="Guanylate_cyc"/>
    <property type="match status" value="1"/>
</dbReference>
<dbReference type="InterPro" id="IPR008984">
    <property type="entry name" value="SMAD_FHA_dom_sf"/>
</dbReference>
<comment type="caution">
    <text evidence="4">The sequence shown here is derived from an EMBL/GenBank/DDBJ whole genome shotgun (WGS) entry which is preliminary data.</text>
</comment>
<dbReference type="PROSITE" id="PS50125">
    <property type="entry name" value="GUANYLATE_CYCLASE_2"/>
    <property type="match status" value="1"/>
</dbReference>
<dbReference type="SUPFAM" id="SSF55073">
    <property type="entry name" value="Nucleotide cyclase"/>
    <property type="match status" value="1"/>
</dbReference>
<accession>A0ABX1VE15</accession>
<dbReference type="InterPro" id="IPR050697">
    <property type="entry name" value="Adenylyl/Guanylyl_Cyclase_3/4"/>
</dbReference>
<dbReference type="PANTHER" id="PTHR43081">
    <property type="entry name" value="ADENYLATE CYCLASE, TERMINAL-DIFFERENTIATION SPECIFIC-RELATED"/>
    <property type="match status" value="1"/>
</dbReference>
<feature type="compositionally biased region" description="Basic and acidic residues" evidence="1">
    <location>
        <begin position="23"/>
        <end position="34"/>
    </location>
</feature>
<evidence type="ECO:0000313" key="5">
    <source>
        <dbReference type="Proteomes" id="UP000609651"/>
    </source>
</evidence>
<feature type="domain" description="FHA" evidence="2">
    <location>
        <begin position="54"/>
        <end position="111"/>
    </location>
</feature>
<dbReference type="Gene3D" id="3.30.70.1230">
    <property type="entry name" value="Nucleotide cyclase"/>
    <property type="match status" value="1"/>
</dbReference>
<evidence type="ECO:0008006" key="6">
    <source>
        <dbReference type="Google" id="ProtNLM"/>
    </source>
</evidence>
<gene>
    <name evidence="4" type="ORF">LzC2_21070</name>
</gene>
<keyword evidence="5" id="KW-1185">Reference proteome</keyword>
<dbReference type="Gene3D" id="2.60.200.20">
    <property type="match status" value="1"/>
</dbReference>
<name>A0ABX1VE15_9PLAN</name>
<evidence type="ECO:0000256" key="1">
    <source>
        <dbReference type="SAM" id="MobiDB-lite"/>
    </source>
</evidence>
<dbReference type="InterPro" id="IPR000253">
    <property type="entry name" value="FHA_dom"/>
</dbReference>
<proteinExistence type="predicted"/>
<dbReference type="PANTHER" id="PTHR43081:SF20">
    <property type="entry name" value="TWO-COMPONENT RESPONSE REGULATOR"/>
    <property type="match status" value="1"/>
</dbReference>
<protein>
    <recommendedName>
        <fullName evidence="6">Adenylate cyclase</fullName>
    </recommendedName>
</protein>
<evidence type="ECO:0000259" key="2">
    <source>
        <dbReference type="PROSITE" id="PS50006"/>
    </source>
</evidence>
<dbReference type="InterPro" id="IPR029787">
    <property type="entry name" value="Nucleotide_cyclase"/>
</dbReference>
<evidence type="ECO:0000259" key="3">
    <source>
        <dbReference type="PROSITE" id="PS50125"/>
    </source>
</evidence>
<dbReference type="RefSeq" id="WP_171186634.1">
    <property type="nucleotide sequence ID" value="NZ_WTPX01000059.1"/>
</dbReference>
<organism evidence="4 5">
    <name type="scientific">Alienimonas chondri</name>
    <dbReference type="NCBI Taxonomy" id="2681879"/>
    <lineage>
        <taxon>Bacteria</taxon>
        <taxon>Pseudomonadati</taxon>
        <taxon>Planctomycetota</taxon>
        <taxon>Planctomycetia</taxon>
        <taxon>Planctomycetales</taxon>
        <taxon>Planctomycetaceae</taxon>
        <taxon>Alienimonas</taxon>
    </lineage>
</organism>
<dbReference type="CDD" id="cd00060">
    <property type="entry name" value="FHA"/>
    <property type="match status" value="1"/>
</dbReference>